<dbReference type="Proteomes" id="UP001138997">
    <property type="component" value="Unassembled WGS sequence"/>
</dbReference>
<dbReference type="InterPro" id="IPR051601">
    <property type="entry name" value="Serine_prot/Carboxylest_S33"/>
</dbReference>
<keyword evidence="2 4" id="KW-0732">Signal</keyword>
<dbReference type="InterPro" id="IPR000073">
    <property type="entry name" value="AB_hydrolase_1"/>
</dbReference>
<dbReference type="Pfam" id="PF08386">
    <property type="entry name" value="Abhydrolase_4"/>
    <property type="match status" value="1"/>
</dbReference>
<feature type="chain" id="PRO_5040926917" evidence="4">
    <location>
        <begin position="33"/>
        <end position="560"/>
    </location>
</feature>
<dbReference type="AlphaFoldDB" id="A0A9X1SRR7"/>
<dbReference type="PANTHER" id="PTHR43248:SF29">
    <property type="entry name" value="TRIPEPTIDYL AMINOPEPTIDASE"/>
    <property type="match status" value="1"/>
</dbReference>
<evidence type="ECO:0000256" key="2">
    <source>
        <dbReference type="ARBA" id="ARBA00022729"/>
    </source>
</evidence>
<organism evidence="7 8">
    <name type="scientific">Kineosporia babensis</name>
    <dbReference type="NCBI Taxonomy" id="499548"/>
    <lineage>
        <taxon>Bacteria</taxon>
        <taxon>Bacillati</taxon>
        <taxon>Actinomycetota</taxon>
        <taxon>Actinomycetes</taxon>
        <taxon>Kineosporiales</taxon>
        <taxon>Kineosporiaceae</taxon>
        <taxon>Kineosporia</taxon>
    </lineage>
</organism>
<keyword evidence="8" id="KW-1185">Reference proteome</keyword>
<evidence type="ECO:0000256" key="3">
    <source>
        <dbReference type="ARBA" id="ARBA00022801"/>
    </source>
</evidence>
<dbReference type="InterPro" id="IPR029058">
    <property type="entry name" value="AB_hydrolase_fold"/>
</dbReference>
<feature type="signal peptide" evidence="4">
    <location>
        <begin position="1"/>
        <end position="32"/>
    </location>
</feature>
<keyword evidence="3 7" id="KW-0378">Hydrolase</keyword>
<comment type="similarity">
    <text evidence="1">Belongs to the peptidase S33 family.</text>
</comment>
<dbReference type="Pfam" id="PF00561">
    <property type="entry name" value="Abhydrolase_1"/>
    <property type="match status" value="1"/>
</dbReference>
<proteinExistence type="inferred from homology"/>
<dbReference type="RefSeq" id="WP_231438827.1">
    <property type="nucleotide sequence ID" value="NZ_JAJOMB010000001.1"/>
</dbReference>
<dbReference type="Gene3D" id="3.40.50.1820">
    <property type="entry name" value="alpha/beta hydrolase"/>
    <property type="match status" value="1"/>
</dbReference>
<comment type="caution">
    <text evidence="7">The sequence shown here is derived from an EMBL/GenBank/DDBJ whole genome shotgun (WGS) entry which is preliminary data.</text>
</comment>
<sequence length="560" mass="60095">MQSRVFRRAGTCVLISAVAGSILLGAPPAAQAVKDPVRAAEAIGRYDTQQLTWKPCLDKAELPGLPAVYYRLECATMLAPRDWNVPQAGADLRIKVSRLKSVKAKNPAMLFTNPGGPGAEGAEFPFLLVSANRKKLLSTQDVYGMDVRGTGGSSNLTCGGVSDLTVDPRVRTEANIGLMLDAAELTAKACEVAGGDLRKYVTTAQTVQDVDLLRRLAGQEKVNWLGFSSGTWLGAHYATAFPQRAGRMVFDSNVEFTSTWQEAFNRQPLGFQRRFESDFATWMAKYHSVYGLGTTKKAVLASYEKLRSQMTPDAPVEDAATLDDIVASTLYAKVMFPDAAAVLMDLKNYVRAQSSGKFRTADKLAYKVRQRVTAIRRTGMRRTFSGDAASTTFLAVTCQDTAWTSGRDALVTASAEAGAKNPLIGWSTISQPCAFWKRPEEAKLPVPNGKDLPPVLMVQSEHDPATPIEGAQAAAAGFAGARLLTVKGEGDHGIYAGGNACVDKKVEKFLTTGKLPAAGATCKGTAAPKPGYGLSQASVLTGRTTNPLLAWRRIRELLSS</sequence>
<dbReference type="SUPFAM" id="SSF53474">
    <property type="entry name" value="alpha/beta-Hydrolases"/>
    <property type="match status" value="1"/>
</dbReference>
<dbReference type="EMBL" id="JAJOMB010000001">
    <property type="protein sequence ID" value="MCD5309912.1"/>
    <property type="molecule type" value="Genomic_DNA"/>
</dbReference>
<evidence type="ECO:0000313" key="8">
    <source>
        <dbReference type="Proteomes" id="UP001138997"/>
    </source>
</evidence>
<feature type="domain" description="Peptidase S33 tripeptidyl aminopeptidase-like C-terminal" evidence="6">
    <location>
        <begin position="426"/>
        <end position="522"/>
    </location>
</feature>
<reference evidence="7" key="1">
    <citation type="submission" date="2021-11" db="EMBL/GenBank/DDBJ databases">
        <title>Streptomyces corallinus and Kineosporia corallina sp. nov., two new coral-derived marine actinobacteria.</title>
        <authorList>
            <person name="Buangrab K."/>
            <person name="Sutthacheep M."/>
            <person name="Yeemin T."/>
            <person name="Harunari E."/>
            <person name="Igarashi Y."/>
            <person name="Sripreechasak P."/>
            <person name="Kanchanasin P."/>
            <person name="Tanasupawat S."/>
            <person name="Phongsopitanun W."/>
        </authorList>
    </citation>
    <scope>NUCLEOTIDE SEQUENCE</scope>
    <source>
        <strain evidence="7">JCM 31032</strain>
    </source>
</reference>
<name>A0A9X1SRR7_9ACTN</name>
<dbReference type="PANTHER" id="PTHR43248">
    <property type="entry name" value="2-SUCCINYL-6-HYDROXY-2,4-CYCLOHEXADIENE-1-CARBOXYLATE SYNTHASE"/>
    <property type="match status" value="1"/>
</dbReference>
<accession>A0A9X1SRR7</accession>
<dbReference type="GO" id="GO:0016787">
    <property type="term" value="F:hydrolase activity"/>
    <property type="evidence" value="ECO:0007669"/>
    <property type="project" value="UniProtKB-KW"/>
</dbReference>
<evidence type="ECO:0000313" key="7">
    <source>
        <dbReference type="EMBL" id="MCD5309912.1"/>
    </source>
</evidence>
<evidence type="ECO:0000259" key="5">
    <source>
        <dbReference type="Pfam" id="PF00561"/>
    </source>
</evidence>
<evidence type="ECO:0000256" key="1">
    <source>
        <dbReference type="ARBA" id="ARBA00010088"/>
    </source>
</evidence>
<gene>
    <name evidence="7" type="ORF">LR394_03325</name>
</gene>
<evidence type="ECO:0000256" key="4">
    <source>
        <dbReference type="SAM" id="SignalP"/>
    </source>
</evidence>
<protein>
    <submittedName>
        <fullName evidence="7">Alpha/beta hydrolase</fullName>
    </submittedName>
</protein>
<feature type="domain" description="AB hydrolase-1" evidence="5">
    <location>
        <begin position="114"/>
        <end position="283"/>
    </location>
</feature>
<dbReference type="InterPro" id="IPR013595">
    <property type="entry name" value="Pept_S33_TAP-like_C"/>
</dbReference>
<evidence type="ECO:0000259" key="6">
    <source>
        <dbReference type="Pfam" id="PF08386"/>
    </source>
</evidence>